<comment type="caution">
    <text evidence="2">The sequence shown here is derived from an EMBL/GenBank/DDBJ whole genome shotgun (WGS) entry which is preliminary data.</text>
</comment>
<feature type="region of interest" description="Disordered" evidence="1">
    <location>
        <begin position="45"/>
        <end position="90"/>
    </location>
</feature>
<protein>
    <submittedName>
        <fullName evidence="2">Uncharacterized protein</fullName>
    </submittedName>
</protein>
<name>A0ABY1QBZ8_9BACT</name>
<evidence type="ECO:0000256" key="1">
    <source>
        <dbReference type="SAM" id="MobiDB-lite"/>
    </source>
</evidence>
<dbReference type="EMBL" id="FXUG01000007">
    <property type="protein sequence ID" value="SMP62144.1"/>
    <property type="molecule type" value="Genomic_DNA"/>
</dbReference>
<organism evidence="2 3">
    <name type="scientific">Neorhodopirellula lusitana</name>
    <dbReference type="NCBI Taxonomy" id="445327"/>
    <lineage>
        <taxon>Bacteria</taxon>
        <taxon>Pseudomonadati</taxon>
        <taxon>Planctomycetota</taxon>
        <taxon>Planctomycetia</taxon>
        <taxon>Pirellulales</taxon>
        <taxon>Pirellulaceae</taxon>
        <taxon>Neorhodopirellula</taxon>
    </lineage>
</organism>
<evidence type="ECO:0000313" key="3">
    <source>
        <dbReference type="Proteomes" id="UP001158067"/>
    </source>
</evidence>
<gene>
    <name evidence="2" type="ORF">SAMN06265222_107245</name>
</gene>
<keyword evidence="3" id="KW-1185">Reference proteome</keyword>
<sequence>MIPGMPPEFTINASIRLKTLRRLASSMLILALGFVAGDLWPVTPSSPVAAQTPSRPPIAGSNGFTRQPGGFEPEVPTENSPNHEKPAQEYPAQNRNPLMQAIRPEPQSPPMDSAASAPLGGKVTVIESRDGRDVAGSGDLIGFSHVDGSGTLVITLVDTQKLWMAVYHVGNSGEIRLASSRAIDADFTLQFNATSPMPDEIRRLQGLPPRQ</sequence>
<accession>A0ABY1QBZ8</accession>
<dbReference type="Proteomes" id="UP001158067">
    <property type="component" value="Unassembled WGS sequence"/>
</dbReference>
<reference evidence="2 3" key="1">
    <citation type="submission" date="2017-05" db="EMBL/GenBank/DDBJ databases">
        <authorList>
            <person name="Varghese N."/>
            <person name="Submissions S."/>
        </authorList>
    </citation>
    <scope>NUCLEOTIDE SEQUENCE [LARGE SCALE GENOMIC DNA]</scope>
    <source>
        <strain evidence="2 3">DSM 25457</strain>
    </source>
</reference>
<proteinExistence type="predicted"/>
<evidence type="ECO:0000313" key="2">
    <source>
        <dbReference type="EMBL" id="SMP62144.1"/>
    </source>
</evidence>